<reference evidence="7 8" key="1">
    <citation type="submission" date="2020-08" db="EMBL/GenBank/DDBJ databases">
        <title>Sequencing the genomes of 1000 actinobacteria strains.</title>
        <authorList>
            <person name="Klenk H.-P."/>
        </authorList>
    </citation>
    <scope>NUCLEOTIDE SEQUENCE [LARGE SCALE GENOMIC DNA]</scope>
    <source>
        <strain evidence="7 8">DSM 11053</strain>
    </source>
</reference>
<dbReference type="Proteomes" id="UP000565572">
    <property type="component" value="Unassembled WGS sequence"/>
</dbReference>
<dbReference type="PRINTS" id="PR00455">
    <property type="entry name" value="HTHTETR"/>
</dbReference>
<evidence type="ECO:0000313" key="7">
    <source>
        <dbReference type="EMBL" id="MBB3327514.1"/>
    </source>
</evidence>
<protein>
    <submittedName>
        <fullName evidence="7">AcrR family transcriptional regulator</fullName>
    </submittedName>
</protein>
<sequence>MDLLEESEPADGGPPRRRRGQELESALLDAAWEELQAHGYAGLTYDAVAARAGTSKPVLYRRWPAKADLVVAAMRHAGLFERRPLPDTGSLREDVVATLRNFNEVRGDFITAIGLYLANIASDTGLSPADLRERLLGGRAAGGTVLLERAVGRREIPDRVRPPGLVTLPFDLFRHDLVMTLARVPDRRILEIVDDLWLPLIRRED</sequence>
<evidence type="ECO:0000256" key="4">
    <source>
        <dbReference type="PROSITE-ProRule" id="PRU00335"/>
    </source>
</evidence>
<dbReference type="GO" id="GO:0000976">
    <property type="term" value="F:transcription cis-regulatory region binding"/>
    <property type="evidence" value="ECO:0007669"/>
    <property type="project" value="TreeGrafter"/>
</dbReference>
<dbReference type="GO" id="GO:0003700">
    <property type="term" value="F:DNA-binding transcription factor activity"/>
    <property type="evidence" value="ECO:0007669"/>
    <property type="project" value="TreeGrafter"/>
</dbReference>
<dbReference type="RefSeq" id="WP_183338795.1">
    <property type="nucleotide sequence ID" value="NZ_JACHZG010000001.1"/>
</dbReference>
<feature type="region of interest" description="Disordered" evidence="5">
    <location>
        <begin position="1"/>
        <end position="20"/>
    </location>
</feature>
<proteinExistence type="predicted"/>
<dbReference type="SUPFAM" id="SSF46689">
    <property type="entry name" value="Homeodomain-like"/>
    <property type="match status" value="1"/>
</dbReference>
<organism evidence="7 8">
    <name type="scientific">Microlunatus antarcticus</name>
    <dbReference type="NCBI Taxonomy" id="53388"/>
    <lineage>
        <taxon>Bacteria</taxon>
        <taxon>Bacillati</taxon>
        <taxon>Actinomycetota</taxon>
        <taxon>Actinomycetes</taxon>
        <taxon>Propionibacteriales</taxon>
        <taxon>Propionibacteriaceae</taxon>
        <taxon>Microlunatus</taxon>
    </lineage>
</organism>
<dbReference type="InterPro" id="IPR009057">
    <property type="entry name" value="Homeodomain-like_sf"/>
</dbReference>
<dbReference type="InterPro" id="IPR001647">
    <property type="entry name" value="HTH_TetR"/>
</dbReference>
<dbReference type="PROSITE" id="PS50977">
    <property type="entry name" value="HTH_TETR_2"/>
    <property type="match status" value="1"/>
</dbReference>
<accession>A0A7W5P7F3</accession>
<evidence type="ECO:0000256" key="3">
    <source>
        <dbReference type="ARBA" id="ARBA00023163"/>
    </source>
</evidence>
<dbReference type="AlphaFoldDB" id="A0A7W5P7F3"/>
<dbReference type="InterPro" id="IPR036271">
    <property type="entry name" value="Tet_transcr_reg_TetR-rel_C_sf"/>
</dbReference>
<comment type="caution">
    <text evidence="7">The sequence shown here is derived from an EMBL/GenBank/DDBJ whole genome shotgun (WGS) entry which is preliminary data.</text>
</comment>
<dbReference type="SUPFAM" id="SSF48498">
    <property type="entry name" value="Tetracyclin repressor-like, C-terminal domain"/>
    <property type="match status" value="1"/>
</dbReference>
<evidence type="ECO:0000259" key="6">
    <source>
        <dbReference type="PROSITE" id="PS50977"/>
    </source>
</evidence>
<keyword evidence="2 4" id="KW-0238">DNA-binding</keyword>
<evidence type="ECO:0000256" key="1">
    <source>
        <dbReference type="ARBA" id="ARBA00023015"/>
    </source>
</evidence>
<keyword evidence="8" id="KW-1185">Reference proteome</keyword>
<evidence type="ECO:0000313" key="8">
    <source>
        <dbReference type="Proteomes" id="UP000565572"/>
    </source>
</evidence>
<keyword evidence="1" id="KW-0805">Transcription regulation</keyword>
<dbReference type="InterPro" id="IPR050109">
    <property type="entry name" value="HTH-type_TetR-like_transc_reg"/>
</dbReference>
<evidence type="ECO:0000256" key="5">
    <source>
        <dbReference type="SAM" id="MobiDB-lite"/>
    </source>
</evidence>
<dbReference type="Gene3D" id="1.10.357.10">
    <property type="entry name" value="Tetracycline Repressor, domain 2"/>
    <property type="match status" value="1"/>
</dbReference>
<dbReference type="InterPro" id="IPR011075">
    <property type="entry name" value="TetR_C"/>
</dbReference>
<dbReference type="Pfam" id="PF00440">
    <property type="entry name" value="TetR_N"/>
    <property type="match status" value="1"/>
</dbReference>
<name>A0A7W5P7F3_9ACTN</name>
<evidence type="ECO:0000256" key="2">
    <source>
        <dbReference type="ARBA" id="ARBA00023125"/>
    </source>
</evidence>
<dbReference type="PANTHER" id="PTHR30055:SF148">
    <property type="entry name" value="TETR-FAMILY TRANSCRIPTIONAL REGULATOR"/>
    <property type="match status" value="1"/>
</dbReference>
<dbReference type="EMBL" id="JACHZG010000001">
    <property type="protein sequence ID" value="MBB3327514.1"/>
    <property type="molecule type" value="Genomic_DNA"/>
</dbReference>
<gene>
    <name evidence="7" type="ORF">FHX39_002458</name>
</gene>
<feature type="domain" description="HTH tetR-type" evidence="6">
    <location>
        <begin position="21"/>
        <end position="81"/>
    </location>
</feature>
<feature type="DNA-binding region" description="H-T-H motif" evidence="4">
    <location>
        <begin position="44"/>
        <end position="63"/>
    </location>
</feature>
<dbReference type="Pfam" id="PF16859">
    <property type="entry name" value="TetR_C_11"/>
    <property type="match status" value="1"/>
</dbReference>
<dbReference type="PANTHER" id="PTHR30055">
    <property type="entry name" value="HTH-TYPE TRANSCRIPTIONAL REGULATOR RUTR"/>
    <property type="match status" value="1"/>
</dbReference>
<keyword evidence="3" id="KW-0804">Transcription</keyword>
<dbReference type="Gene3D" id="1.10.10.60">
    <property type="entry name" value="Homeodomain-like"/>
    <property type="match status" value="1"/>
</dbReference>